<name>A0AAV7QVX3_PLEWA</name>
<accession>A0AAV7QVX3</accession>
<reference evidence="2" key="1">
    <citation type="journal article" date="2022" name="bioRxiv">
        <title>Sequencing and chromosome-scale assembly of the giantPleurodeles waltlgenome.</title>
        <authorList>
            <person name="Brown T."/>
            <person name="Elewa A."/>
            <person name="Iarovenko S."/>
            <person name="Subramanian E."/>
            <person name="Araus A.J."/>
            <person name="Petzold A."/>
            <person name="Susuki M."/>
            <person name="Suzuki K.-i.T."/>
            <person name="Hayashi T."/>
            <person name="Toyoda A."/>
            <person name="Oliveira C."/>
            <person name="Osipova E."/>
            <person name="Leigh N.D."/>
            <person name="Simon A."/>
            <person name="Yun M.H."/>
        </authorList>
    </citation>
    <scope>NUCLEOTIDE SEQUENCE</scope>
    <source>
        <strain evidence="2">20211129_DDA</strain>
        <tissue evidence="2">Liver</tissue>
    </source>
</reference>
<dbReference type="AlphaFoldDB" id="A0AAV7QVX3"/>
<protein>
    <submittedName>
        <fullName evidence="2">Uncharacterized protein</fullName>
    </submittedName>
</protein>
<evidence type="ECO:0000313" key="2">
    <source>
        <dbReference type="EMBL" id="KAJ1143426.1"/>
    </source>
</evidence>
<feature type="region of interest" description="Disordered" evidence="1">
    <location>
        <begin position="104"/>
        <end position="179"/>
    </location>
</feature>
<proteinExistence type="predicted"/>
<keyword evidence="3" id="KW-1185">Reference proteome</keyword>
<gene>
    <name evidence="2" type="ORF">NDU88_009735</name>
</gene>
<sequence>MARAVGPLLPQQTACPAADARTQALVAILLLPLLTRHQPRRPDLTADSIIRVIQWQPQQGVAASPVSPNFQAQEHQGPNCANPQPCSLHRAYLIQLPAKGASAARLPSQGTLEPGAAVRPDRRSPPPARQKATGARSGLRNCQPQPQKGPQASSMQGNPRGRSNIQATRLSGFQNASAQ</sequence>
<comment type="caution">
    <text evidence="2">The sequence shown here is derived from an EMBL/GenBank/DDBJ whole genome shotgun (WGS) entry which is preliminary data.</text>
</comment>
<evidence type="ECO:0000256" key="1">
    <source>
        <dbReference type="SAM" id="MobiDB-lite"/>
    </source>
</evidence>
<feature type="region of interest" description="Disordered" evidence="1">
    <location>
        <begin position="63"/>
        <end position="82"/>
    </location>
</feature>
<dbReference type="EMBL" id="JANPWB010000010">
    <property type="protein sequence ID" value="KAJ1143426.1"/>
    <property type="molecule type" value="Genomic_DNA"/>
</dbReference>
<organism evidence="2 3">
    <name type="scientific">Pleurodeles waltl</name>
    <name type="common">Iberian ribbed newt</name>
    <dbReference type="NCBI Taxonomy" id="8319"/>
    <lineage>
        <taxon>Eukaryota</taxon>
        <taxon>Metazoa</taxon>
        <taxon>Chordata</taxon>
        <taxon>Craniata</taxon>
        <taxon>Vertebrata</taxon>
        <taxon>Euteleostomi</taxon>
        <taxon>Amphibia</taxon>
        <taxon>Batrachia</taxon>
        <taxon>Caudata</taxon>
        <taxon>Salamandroidea</taxon>
        <taxon>Salamandridae</taxon>
        <taxon>Pleurodelinae</taxon>
        <taxon>Pleurodeles</taxon>
    </lineage>
</organism>
<evidence type="ECO:0000313" key="3">
    <source>
        <dbReference type="Proteomes" id="UP001066276"/>
    </source>
</evidence>
<dbReference type="Proteomes" id="UP001066276">
    <property type="component" value="Chromosome 6"/>
</dbReference>
<feature type="compositionally biased region" description="Polar residues" evidence="1">
    <location>
        <begin position="140"/>
        <end position="179"/>
    </location>
</feature>